<dbReference type="SUPFAM" id="SSF88697">
    <property type="entry name" value="PUA domain-like"/>
    <property type="match status" value="1"/>
</dbReference>
<dbReference type="PANTHER" id="PTHR14140">
    <property type="entry name" value="E3 UBIQUITIN-PROTEIN LIGASE UHRF-RELATED"/>
    <property type="match status" value="1"/>
</dbReference>
<dbReference type="GO" id="GO:0061630">
    <property type="term" value="F:ubiquitin protein ligase activity"/>
    <property type="evidence" value="ECO:0007669"/>
    <property type="project" value="TreeGrafter"/>
</dbReference>
<dbReference type="PANTHER" id="PTHR14140:SF45">
    <property type="entry name" value="RING-TYPE E3 UBIQUITIN TRANSFERASE"/>
    <property type="match status" value="1"/>
</dbReference>
<sequence>KCGISSFHGWYIWNPKNGSQSIVLSGGYKDDVDEGDTFVYSGTGGRENKKTGANTNASLAITMFLDLTDPSKLDKAGVESSDWTKTKPIRVIGSDKMRHSKYAPTEGFRYDGIYKLVRYWPEMGKDGFVT</sequence>
<comment type="subcellular location">
    <subcellularLocation>
        <location evidence="2">Nucleus</location>
    </subcellularLocation>
</comment>
<dbReference type="AlphaFoldDB" id="A0A3N4LB68"/>
<dbReference type="InterPro" id="IPR015947">
    <property type="entry name" value="PUA-like_sf"/>
</dbReference>
<keyword evidence="5" id="KW-1185">Reference proteome</keyword>
<dbReference type="Proteomes" id="UP000267821">
    <property type="component" value="Unassembled WGS sequence"/>
</dbReference>
<feature type="non-terminal residue" evidence="4">
    <location>
        <position position="1"/>
    </location>
</feature>
<proteinExistence type="predicted"/>
<evidence type="ECO:0000313" key="4">
    <source>
        <dbReference type="EMBL" id="RPB18702.1"/>
    </source>
</evidence>
<dbReference type="InterPro" id="IPR036987">
    <property type="entry name" value="SRA-YDG_sf"/>
</dbReference>
<dbReference type="SMART" id="SM00466">
    <property type="entry name" value="SRA"/>
    <property type="match status" value="1"/>
</dbReference>
<dbReference type="InterPro" id="IPR045134">
    <property type="entry name" value="UHRF1/2-like"/>
</dbReference>
<protein>
    <recommendedName>
        <fullName evidence="3">YDG domain-containing protein</fullName>
    </recommendedName>
</protein>
<dbReference type="EMBL" id="ML121614">
    <property type="protein sequence ID" value="RPB18702.1"/>
    <property type="molecule type" value="Genomic_DNA"/>
</dbReference>
<dbReference type="GO" id="GO:0016567">
    <property type="term" value="P:protein ubiquitination"/>
    <property type="evidence" value="ECO:0007669"/>
    <property type="project" value="TreeGrafter"/>
</dbReference>
<accession>A0A3N4LB68</accession>
<name>A0A3N4LB68_9PEZI</name>
<dbReference type="InterPro" id="IPR003105">
    <property type="entry name" value="SRA_YDG"/>
</dbReference>
<evidence type="ECO:0000313" key="5">
    <source>
        <dbReference type="Proteomes" id="UP000267821"/>
    </source>
</evidence>
<dbReference type="InParanoid" id="A0A3N4LB68"/>
<dbReference type="OrthoDB" id="2270193at2759"/>
<organism evidence="4 5">
    <name type="scientific">Terfezia boudieri ATCC MYA-4762</name>
    <dbReference type="NCBI Taxonomy" id="1051890"/>
    <lineage>
        <taxon>Eukaryota</taxon>
        <taxon>Fungi</taxon>
        <taxon>Dikarya</taxon>
        <taxon>Ascomycota</taxon>
        <taxon>Pezizomycotina</taxon>
        <taxon>Pezizomycetes</taxon>
        <taxon>Pezizales</taxon>
        <taxon>Pezizaceae</taxon>
        <taxon>Terfezia</taxon>
    </lineage>
</organism>
<evidence type="ECO:0000256" key="1">
    <source>
        <dbReference type="ARBA" id="ARBA00023242"/>
    </source>
</evidence>
<keyword evidence="1 2" id="KW-0539">Nucleus</keyword>
<gene>
    <name evidence="4" type="ORF">L211DRAFT_900640</name>
</gene>
<dbReference type="STRING" id="1051890.A0A3N4LB68"/>
<dbReference type="Pfam" id="PF02182">
    <property type="entry name" value="SAD_SRA"/>
    <property type="match status" value="1"/>
</dbReference>
<evidence type="ECO:0000259" key="3">
    <source>
        <dbReference type="PROSITE" id="PS51015"/>
    </source>
</evidence>
<reference evidence="4 5" key="1">
    <citation type="journal article" date="2018" name="Nat. Ecol. Evol.">
        <title>Pezizomycetes genomes reveal the molecular basis of ectomycorrhizal truffle lifestyle.</title>
        <authorList>
            <person name="Murat C."/>
            <person name="Payen T."/>
            <person name="Noel B."/>
            <person name="Kuo A."/>
            <person name="Morin E."/>
            <person name="Chen J."/>
            <person name="Kohler A."/>
            <person name="Krizsan K."/>
            <person name="Balestrini R."/>
            <person name="Da Silva C."/>
            <person name="Montanini B."/>
            <person name="Hainaut M."/>
            <person name="Levati E."/>
            <person name="Barry K.W."/>
            <person name="Belfiori B."/>
            <person name="Cichocki N."/>
            <person name="Clum A."/>
            <person name="Dockter R.B."/>
            <person name="Fauchery L."/>
            <person name="Guy J."/>
            <person name="Iotti M."/>
            <person name="Le Tacon F."/>
            <person name="Lindquist E.A."/>
            <person name="Lipzen A."/>
            <person name="Malagnac F."/>
            <person name="Mello A."/>
            <person name="Molinier V."/>
            <person name="Miyauchi S."/>
            <person name="Poulain J."/>
            <person name="Riccioni C."/>
            <person name="Rubini A."/>
            <person name="Sitrit Y."/>
            <person name="Splivallo R."/>
            <person name="Traeger S."/>
            <person name="Wang M."/>
            <person name="Zifcakova L."/>
            <person name="Wipf D."/>
            <person name="Zambonelli A."/>
            <person name="Paolocci F."/>
            <person name="Nowrousian M."/>
            <person name="Ottonello S."/>
            <person name="Baldrian P."/>
            <person name="Spatafora J.W."/>
            <person name="Henrissat B."/>
            <person name="Nagy L.G."/>
            <person name="Aury J.M."/>
            <person name="Wincker P."/>
            <person name="Grigoriev I.V."/>
            <person name="Bonfante P."/>
            <person name="Martin F.M."/>
        </authorList>
    </citation>
    <scope>NUCLEOTIDE SEQUENCE [LARGE SCALE GENOMIC DNA]</scope>
    <source>
        <strain evidence="4 5">ATCC MYA-4762</strain>
    </source>
</reference>
<dbReference type="PROSITE" id="PS51015">
    <property type="entry name" value="YDG"/>
    <property type="match status" value="1"/>
</dbReference>
<dbReference type="Gene3D" id="2.30.280.10">
    <property type="entry name" value="SRA-YDG"/>
    <property type="match status" value="1"/>
</dbReference>
<evidence type="ECO:0000256" key="2">
    <source>
        <dbReference type="PROSITE-ProRule" id="PRU00358"/>
    </source>
</evidence>
<feature type="domain" description="YDG" evidence="3">
    <location>
        <begin position="1"/>
        <end position="130"/>
    </location>
</feature>
<dbReference type="GO" id="GO:0044027">
    <property type="term" value="P:negative regulation of gene expression via chromosomal CpG island methylation"/>
    <property type="evidence" value="ECO:0007669"/>
    <property type="project" value="TreeGrafter"/>
</dbReference>
<dbReference type="GO" id="GO:0005634">
    <property type="term" value="C:nucleus"/>
    <property type="evidence" value="ECO:0007669"/>
    <property type="project" value="UniProtKB-SubCell"/>
</dbReference>